<accession>G4ZR42</accession>
<feature type="compositionally biased region" description="Low complexity" evidence="1">
    <location>
        <begin position="38"/>
        <end position="54"/>
    </location>
</feature>
<dbReference type="Proteomes" id="UP000002640">
    <property type="component" value="Unassembled WGS sequence"/>
</dbReference>
<proteinExistence type="predicted"/>
<reference evidence="2 3" key="1">
    <citation type="journal article" date="2006" name="Science">
        <title>Phytophthora genome sequences uncover evolutionary origins and mechanisms of pathogenesis.</title>
        <authorList>
            <person name="Tyler B.M."/>
            <person name="Tripathy S."/>
            <person name="Zhang X."/>
            <person name="Dehal P."/>
            <person name="Jiang R.H."/>
            <person name="Aerts A."/>
            <person name="Arredondo F.D."/>
            <person name="Baxter L."/>
            <person name="Bensasson D."/>
            <person name="Beynon J.L."/>
            <person name="Chapman J."/>
            <person name="Damasceno C.M."/>
            <person name="Dorrance A.E."/>
            <person name="Dou D."/>
            <person name="Dickerman A.W."/>
            <person name="Dubchak I.L."/>
            <person name="Garbelotto M."/>
            <person name="Gijzen M."/>
            <person name="Gordon S.G."/>
            <person name="Govers F."/>
            <person name="Grunwald N.J."/>
            <person name="Huang W."/>
            <person name="Ivors K.L."/>
            <person name="Jones R.W."/>
            <person name="Kamoun S."/>
            <person name="Krampis K."/>
            <person name="Lamour K.H."/>
            <person name="Lee M.K."/>
            <person name="McDonald W.H."/>
            <person name="Medina M."/>
            <person name="Meijer H.J."/>
            <person name="Nordberg E.K."/>
            <person name="Maclean D.J."/>
            <person name="Ospina-Giraldo M.D."/>
            <person name="Morris P.F."/>
            <person name="Phuntumart V."/>
            <person name="Putnam N.H."/>
            <person name="Rash S."/>
            <person name="Rose J.K."/>
            <person name="Sakihama Y."/>
            <person name="Salamov A.A."/>
            <person name="Savidor A."/>
            <person name="Scheuring C.F."/>
            <person name="Smith B.M."/>
            <person name="Sobral B.W."/>
            <person name="Terry A."/>
            <person name="Torto-Alalibo T.A."/>
            <person name="Win J."/>
            <person name="Xu Z."/>
            <person name="Zhang H."/>
            <person name="Grigoriev I.V."/>
            <person name="Rokhsar D.S."/>
            <person name="Boore J.L."/>
        </authorList>
    </citation>
    <scope>NUCLEOTIDE SEQUENCE [LARGE SCALE GENOMIC DNA]</scope>
    <source>
        <strain evidence="2 3">P6497</strain>
    </source>
</reference>
<evidence type="ECO:0000313" key="3">
    <source>
        <dbReference type="Proteomes" id="UP000002640"/>
    </source>
</evidence>
<dbReference type="InParanoid" id="G4ZR42"/>
<evidence type="ECO:0000313" key="2">
    <source>
        <dbReference type="EMBL" id="EGZ14264.1"/>
    </source>
</evidence>
<feature type="region of interest" description="Disordered" evidence="1">
    <location>
        <begin position="1"/>
        <end position="122"/>
    </location>
</feature>
<dbReference type="RefSeq" id="XP_009531693.1">
    <property type="nucleotide sequence ID" value="XM_009533398.1"/>
</dbReference>
<feature type="compositionally biased region" description="Basic residues" evidence="1">
    <location>
        <begin position="107"/>
        <end position="116"/>
    </location>
</feature>
<dbReference type="KEGG" id="psoj:PHYSODRAFT_303477"/>
<keyword evidence="3" id="KW-1185">Reference proteome</keyword>
<gene>
    <name evidence="2" type="ORF">PHYSODRAFT_303477</name>
</gene>
<dbReference type="GeneID" id="20642284"/>
<feature type="compositionally biased region" description="Polar residues" evidence="1">
    <location>
        <begin position="1"/>
        <end position="10"/>
    </location>
</feature>
<protein>
    <submittedName>
        <fullName evidence="2">Uncharacterized protein</fullName>
    </submittedName>
</protein>
<sequence>MPTRKAQATRSGLVGTTKPPASAGLPAYNTEYQEEGNSQNRESSDNSPSSSGTSGLREPPLKRTRVSRHTPSPQEETLRAKLAKATGGRAAKKKANSRRNQSDPKNSTRKTTKVKTKPTSAQCKETKIKEVYGVKGEGEVYGVNGEGEGSAEHAVDNPADGFGN</sequence>
<name>G4ZR42_PHYSP</name>
<evidence type="ECO:0000256" key="1">
    <source>
        <dbReference type="SAM" id="MobiDB-lite"/>
    </source>
</evidence>
<dbReference type="AlphaFoldDB" id="G4ZR42"/>
<organism evidence="2 3">
    <name type="scientific">Phytophthora sojae (strain P6497)</name>
    <name type="common">Soybean stem and root rot agent</name>
    <name type="synonym">Phytophthora megasperma f. sp. glycines</name>
    <dbReference type="NCBI Taxonomy" id="1094619"/>
    <lineage>
        <taxon>Eukaryota</taxon>
        <taxon>Sar</taxon>
        <taxon>Stramenopiles</taxon>
        <taxon>Oomycota</taxon>
        <taxon>Peronosporomycetes</taxon>
        <taxon>Peronosporales</taxon>
        <taxon>Peronosporaceae</taxon>
        <taxon>Phytophthora</taxon>
    </lineage>
</organism>
<feature type="region of interest" description="Disordered" evidence="1">
    <location>
        <begin position="143"/>
        <end position="164"/>
    </location>
</feature>
<dbReference type="EMBL" id="JH159156">
    <property type="protein sequence ID" value="EGZ14264.1"/>
    <property type="molecule type" value="Genomic_DNA"/>
</dbReference>